<dbReference type="SUPFAM" id="SSF88723">
    <property type="entry name" value="PIN domain-like"/>
    <property type="match status" value="1"/>
</dbReference>
<organism evidence="1 2">
    <name type="scientific">Kalanchoe fedtschenkoi</name>
    <name type="common">Lavender scallops</name>
    <name type="synonym">South American air plant</name>
    <dbReference type="NCBI Taxonomy" id="63787"/>
    <lineage>
        <taxon>Eukaryota</taxon>
        <taxon>Viridiplantae</taxon>
        <taxon>Streptophyta</taxon>
        <taxon>Embryophyta</taxon>
        <taxon>Tracheophyta</taxon>
        <taxon>Spermatophyta</taxon>
        <taxon>Magnoliopsida</taxon>
        <taxon>eudicotyledons</taxon>
        <taxon>Gunneridae</taxon>
        <taxon>Pentapetalae</taxon>
        <taxon>Saxifragales</taxon>
        <taxon>Crassulaceae</taxon>
        <taxon>Kalanchoe</taxon>
    </lineage>
</organism>
<protein>
    <submittedName>
        <fullName evidence="1">Uncharacterized protein</fullName>
    </submittedName>
</protein>
<accession>A0A7N0T8V0</accession>
<sequence>MIRFGRAAVCPCLAPTPYGPLSCAGVPNNKVNATTRNAKALGITAATATPSPAFDRMPGGRVLEERGDIKRWNKKKRVFFLDVNPLCYAGSKPSLRSFAHWISLFFSQVSHDDPVIAVLDGERGNEHRRKLLPSYKAHRRGVSRRVYTPRSSQMVPVEKIVGRQYAQDALTKHADHLRRNYEVLALKRNLEVHVQTNWLYQRDTRNDSVVISTFLEGLGETQ</sequence>
<dbReference type="EnsemblPlants" id="Kaladp0026s0056.1.v1.1">
    <property type="protein sequence ID" value="Kaladp0026s0056.1.v1.1"/>
    <property type="gene ID" value="Kaladp0026s0056.v1.1"/>
</dbReference>
<dbReference type="Gramene" id="Kaladp0026s0056.1.v1.1">
    <property type="protein sequence ID" value="Kaladp0026s0056.1.v1.1"/>
    <property type="gene ID" value="Kaladp0026s0056.v1.1"/>
</dbReference>
<evidence type="ECO:0000313" key="2">
    <source>
        <dbReference type="Proteomes" id="UP000594263"/>
    </source>
</evidence>
<proteinExistence type="predicted"/>
<dbReference type="InterPro" id="IPR029060">
    <property type="entry name" value="PIN-like_dom_sf"/>
</dbReference>
<dbReference type="Proteomes" id="UP000594263">
    <property type="component" value="Unplaced"/>
</dbReference>
<reference evidence="1" key="1">
    <citation type="submission" date="2021-01" db="UniProtKB">
        <authorList>
            <consortium name="EnsemblPlants"/>
        </authorList>
    </citation>
    <scope>IDENTIFICATION</scope>
</reference>
<dbReference type="Gene3D" id="3.40.50.1010">
    <property type="entry name" value="5'-nuclease"/>
    <property type="match status" value="1"/>
</dbReference>
<dbReference type="GO" id="GO:0033567">
    <property type="term" value="P:DNA replication, Okazaki fragment processing"/>
    <property type="evidence" value="ECO:0007669"/>
    <property type="project" value="InterPro"/>
</dbReference>
<keyword evidence="2" id="KW-1185">Reference proteome</keyword>
<dbReference type="PANTHER" id="PTHR42646:SF4">
    <property type="entry name" value="5'-3' EXONUCLEASE FAMILY PROTEIN"/>
    <property type="match status" value="1"/>
</dbReference>
<dbReference type="PANTHER" id="PTHR42646">
    <property type="entry name" value="FLAP ENDONUCLEASE XNI"/>
    <property type="match status" value="1"/>
</dbReference>
<dbReference type="GO" id="GO:0017108">
    <property type="term" value="F:5'-flap endonuclease activity"/>
    <property type="evidence" value="ECO:0007669"/>
    <property type="project" value="InterPro"/>
</dbReference>
<dbReference type="InterPro" id="IPR038969">
    <property type="entry name" value="FEN"/>
</dbReference>
<name>A0A7N0T8V0_KALFE</name>
<evidence type="ECO:0000313" key="1">
    <source>
        <dbReference type="EnsemblPlants" id="Kaladp0026s0056.1.v1.1"/>
    </source>
</evidence>
<dbReference type="AlphaFoldDB" id="A0A7N0T8V0"/>